<dbReference type="PANTHER" id="PTHR48475:SF1">
    <property type="entry name" value="RNASE H TYPE-1 DOMAIN-CONTAINING PROTEIN"/>
    <property type="match status" value="1"/>
</dbReference>
<dbReference type="EMBL" id="QGNW01002006">
    <property type="protein sequence ID" value="RVW26526.1"/>
    <property type="molecule type" value="Genomic_DNA"/>
</dbReference>
<dbReference type="AlphaFoldDB" id="A0A438CTJ7"/>
<evidence type="ECO:0000256" key="1">
    <source>
        <dbReference type="ARBA" id="ARBA00022679"/>
    </source>
</evidence>
<protein>
    <recommendedName>
        <fullName evidence="7">RNase H type-1 domain-containing protein</fullName>
    </recommendedName>
</protein>
<dbReference type="InterPro" id="IPR012337">
    <property type="entry name" value="RNaseH-like_sf"/>
</dbReference>
<reference evidence="8 9" key="1">
    <citation type="journal article" date="2018" name="PLoS Genet.">
        <title>Population sequencing reveals clonal diversity and ancestral inbreeding in the grapevine cultivar Chardonnay.</title>
        <authorList>
            <person name="Roach M.J."/>
            <person name="Johnson D.L."/>
            <person name="Bohlmann J."/>
            <person name="van Vuuren H.J."/>
            <person name="Jones S.J."/>
            <person name="Pretorius I.S."/>
            <person name="Schmidt S.A."/>
            <person name="Borneman A.R."/>
        </authorList>
    </citation>
    <scope>NUCLEOTIDE SEQUENCE [LARGE SCALE GENOMIC DNA]</scope>
    <source>
        <strain evidence="9">cv. Chardonnay</strain>
        <tissue evidence="8">Leaf</tissue>
    </source>
</reference>
<dbReference type="GO" id="GO:0003964">
    <property type="term" value="F:RNA-directed DNA polymerase activity"/>
    <property type="evidence" value="ECO:0007669"/>
    <property type="project" value="UniProtKB-KW"/>
</dbReference>
<comment type="caution">
    <text evidence="8">The sequence shown here is derived from an EMBL/GenBank/DDBJ whole genome shotgun (WGS) entry which is preliminary data.</text>
</comment>
<name>A0A438CTJ7_VITVI</name>
<dbReference type="PANTHER" id="PTHR48475">
    <property type="entry name" value="RIBONUCLEASE H"/>
    <property type="match status" value="1"/>
</dbReference>
<evidence type="ECO:0000313" key="9">
    <source>
        <dbReference type="Proteomes" id="UP000288805"/>
    </source>
</evidence>
<gene>
    <name evidence="8" type="ORF">CK203_107405</name>
</gene>
<organism evidence="8 9">
    <name type="scientific">Vitis vinifera</name>
    <name type="common">Grape</name>
    <dbReference type="NCBI Taxonomy" id="29760"/>
    <lineage>
        <taxon>Eukaryota</taxon>
        <taxon>Viridiplantae</taxon>
        <taxon>Streptophyta</taxon>
        <taxon>Embryophyta</taxon>
        <taxon>Tracheophyta</taxon>
        <taxon>Spermatophyta</taxon>
        <taxon>Magnoliopsida</taxon>
        <taxon>eudicotyledons</taxon>
        <taxon>Gunneridae</taxon>
        <taxon>Pentapetalae</taxon>
        <taxon>rosids</taxon>
        <taxon>Vitales</taxon>
        <taxon>Vitaceae</taxon>
        <taxon>Viteae</taxon>
        <taxon>Vitis</taxon>
    </lineage>
</organism>
<keyword evidence="3" id="KW-0540">Nuclease</keyword>
<dbReference type="InterPro" id="IPR041373">
    <property type="entry name" value="RT_RNaseH"/>
</dbReference>
<dbReference type="InterPro" id="IPR036397">
    <property type="entry name" value="RNaseH_sf"/>
</dbReference>
<dbReference type="GO" id="GO:0004523">
    <property type="term" value="F:RNA-DNA hybrid ribonuclease activity"/>
    <property type="evidence" value="ECO:0007669"/>
    <property type="project" value="InterPro"/>
</dbReference>
<evidence type="ECO:0000256" key="3">
    <source>
        <dbReference type="ARBA" id="ARBA00022722"/>
    </source>
</evidence>
<sequence length="265" mass="30853">MVSKRGIQVDPDKIKVILDMPMPRTEKEIRGCPLLLYLSVSDMTLGCMLAQLDDSGKERAIYYLSKRMLEYEMRYVTIERLYLALVWAIRRLRHYMTEYSMYLISHLDPLRYLFDRPTLADHLAPLPTIKSRPVDDDFLDEEFVAMTRLSGWCMYFDGATNHLGYGIGVLLVSPQGDHIPRFVYLTFPNYHPTTNNIVEYEACILDLETALELGITQMDVLGDSNLVLRQVQGDWKTKYAKLKPYHAYLELLIKKFEGLKYIHLP</sequence>
<feature type="domain" description="RNase H type-1" evidence="7">
    <location>
        <begin position="148"/>
        <end position="265"/>
    </location>
</feature>
<dbReference type="SUPFAM" id="SSF53098">
    <property type="entry name" value="Ribonuclease H-like"/>
    <property type="match status" value="1"/>
</dbReference>
<dbReference type="Pfam" id="PF13456">
    <property type="entry name" value="RVT_3"/>
    <property type="match status" value="1"/>
</dbReference>
<keyword evidence="1" id="KW-0808">Transferase</keyword>
<dbReference type="InterPro" id="IPR043502">
    <property type="entry name" value="DNA/RNA_pol_sf"/>
</dbReference>
<dbReference type="CDD" id="cd09279">
    <property type="entry name" value="RNase_HI_like"/>
    <property type="match status" value="1"/>
</dbReference>
<dbReference type="Proteomes" id="UP000288805">
    <property type="component" value="Unassembled WGS sequence"/>
</dbReference>
<dbReference type="Pfam" id="PF17917">
    <property type="entry name" value="RT_RNaseH"/>
    <property type="match status" value="1"/>
</dbReference>
<evidence type="ECO:0000256" key="2">
    <source>
        <dbReference type="ARBA" id="ARBA00022695"/>
    </source>
</evidence>
<keyword evidence="4" id="KW-0255">Endonuclease</keyword>
<dbReference type="GO" id="GO:0003676">
    <property type="term" value="F:nucleic acid binding"/>
    <property type="evidence" value="ECO:0007669"/>
    <property type="project" value="InterPro"/>
</dbReference>
<dbReference type="InterPro" id="IPR002156">
    <property type="entry name" value="RNaseH_domain"/>
</dbReference>
<keyword evidence="6" id="KW-0695">RNA-directed DNA polymerase</keyword>
<dbReference type="SUPFAM" id="SSF56672">
    <property type="entry name" value="DNA/RNA polymerases"/>
    <property type="match status" value="1"/>
</dbReference>
<dbReference type="Gene3D" id="3.30.420.10">
    <property type="entry name" value="Ribonuclease H-like superfamily/Ribonuclease H"/>
    <property type="match status" value="1"/>
</dbReference>
<accession>A0A438CTJ7</accession>
<keyword evidence="2" id="KW-0548">Nucleotidyltransferase</keyword>
<evidence type="ECO:0000259" key="7">
    <source>
        <dbReference type="PROSITE" id="PS50879"/>
    </source>
</evidence>
<proteinExistence type="predicted"/>
<keyword evidence="5" id="KW-0378">Hydrolase</keyword>
<evidence type="ECO:0000256" key="4">
    <source>
        <dbReference type="ARBA" id="ARBA00022759"/>
    </source>
</evidence>
<evidence type="ECO:0000256" key="6">
    <source>
        <dbReference type="ARBA" id="ARBA00022918"/>
    </source>
</evidence>
<evidence type="ECO:0000256" key="5">
    <source>
        <dbReference type="ARBA" id="ARBA00022801"/>
    </source>
</evidence>
<dbReference type="PROSITE" id="PS50879">
    <property type="entry name" value="RNASE_H_1"/>
    <property type="match status" value="1"/>
</dbReference>
<evidence type="ECO:0000313" key="8">
    <source>
        <dbReference type="EMBL" id="RVW26526.1"/>
    </source>
</evidence>